<organism evidence="3 4">
    <name type="scientific">Diploscapter pachys</name>
    <dbReference type="NCBI Taxonomy" id="2018661"/>
    <lineage>
        <taxon>Eukaryota</taxon>
        <taxon>Metazoa</taxon>
        <taxon>Ecdysozoa</taxon>
        <taxon>Nematoda</taxon>
        <taxon>Chromadorea</taxon>
        <taxon>Rhabditida</taxon>
        <taxon>Rhabditina</taxon>
        <taxon>Rhabditomorpha</taxon>
        <taxon>Rhabditoidea</taxon>
        <taxon>Rhabditidae</taxon>
        <taxon>Diploscapter</taxon>
    </lineage>
</organism>
<proteinExistence type="predicted"/>
<dbReference type="AlphaFoldDB" id="A0A2A2KRY8"/>
<comment type="caution">
    <text evidence="3">The sequence shown here is derived from an EMBL/GenBank/DDBJ whole genome shotgun (WGS) entry which is preliminary data.</text>
</comment>
<protein>
    <recommendedName>
        <fullName evidence="2">NTF2 domain-containing protein</fullName>
    </recommendedName>
</protein>
<evidence type="ECO:0000259" key="2">
    <source>
        <dbReference type="PROSITE" id="PS50177"/>
    </source>
</evidence>
<dbReference type="PROSITE" id="PS50177">
    <property type="entry name" value="NTF2_DOMAIN"/>
    <property type="match status" value="1"/>
</dbReference>
<evidence type="ECO:0000256" key="1">
    <source>
        <dbReference type="SAM" id="Coils"/>
    </source>
</evidence>
<feature type="coiled-coil region" evidence="1">
    <location>
        <begin position="196"/>
        <end position="237"/>
    </location>
</feature>
<dbReference type="InterPro" id="IPR032710">
    <property type="entry name" value="NTF2-like_dom_sf"/>
</dbReference>
<name>A0A2A2KRY8_9BILA</name>
<dbReference type="Gene3D" id="3.10.450.50">
    <property type="match status" value="1"/>
</dbReference>
<keyword evidence="4" id="KW-1185">Reference proteome</keyword>
<dbReference type="Proteomes" id="UP000218231">
    <property type="component" value="Unassembled WGS sequence"/>
</dbReference>
<keyword evidence="1" id="KW-0175">Coiled coil</keyword>
<gene>
    <name evidence="3" type="ORF">WR25_17689</name>
</gene>
<accession>A0A2A2KRY8</accession>
<evidence type="ECO:0000313" key="4">
    <source>
        <dbReference type="Proteomes" id="UP000218231"/>
    </source>
</evidence>
<feature type="domain" description="NTF2" evidence="2">
    <location>
        <begin position="18"/>
        <end position="129"/>
    </location>
</feature>
<dbReference type="InterPro" id="IPR018222">
    <property type="entry name" value="Nuclear_transport_factor_2_euk"/>
</dbReference>
<sequence length="266" mass="29159">MSANIRPETVESSEAQELGKEFVVKFYNYVTSESPSEISSLFSENSIVDLDDGHSFTDRNLFGDQIKQHFINNRPGISVDSIETVASHDSGIGVQVFGRHTGEVHFVDLFLLKPSSTSSNTPTFDIFSYAAVGCTYNKQKQMTINQISHFDSNSPRNQLTLEAEAASDAADVVAAREMAVADREMAVADPRADEDVVQANENVVQADEDVVQANENVVQADENVVQADEDVVQAQQKIILKEICSIKIVNSDANSAISIYASTRFK</sequence>
<reference evidence="3 4" key="1">
    <citation type="journal article" date="2017" name="Curr. Biol.">
        <title>Genome architecture and evolution of a unichromosomal asexual nematode.</title>
        <authorList>
            <person name="Fradin H."/>
            <person name="Zegar C."/>
            <person name="Gutwein M."/>
            <person name="Lucas J."/>
            <person name="Kovtun M."/>
            <person name="Corcoran D."/>
            <person name="Baugh L.R."/>
            <person name="Kiontke K."/>
            <person name="Gunsalus K."/>
            <person name="Fitch D.H."/>
            <person name="Piano F."/>
        </authorList>
    </citation>
    <scope>NUCLEOTIDE SEQUENCE [LARGE SCALE GENOMIC DNA]</scope>
    <source>
        <strain evidence="3">PF1309</strain>
    </source>
</reference>
<dbReference type="SUPFAM" id="SSF54427">
    <property type="entry name" value="NTF2-like"/>
    <property type="match status" value="1"/>
</dbReference>
<dbReference type="EMBL" id="LIAE01007833">
    <property type="protein sequence ID" value="PAV76669.1"/>
    <property type="molecule type" value="Genomic_DNA"/>
</dbReference>
<evidence type="ECO:0000313" key="3">
    <source>
        <dbReference type="EMBL" id="PAV76669.1"/>
    </source>
</evidence>